<comment type="caution">
    <text evidence="7">The sequence shown here is derived from an EMBL/GenBank/DDBJ whole genome shotgun (WGS) entry which is preliminary data.</text>
</comment>
<dbReference type="AlphaFoldDB" id="A0A814GNH0"/>
<dbReference type="InterPro" id="IPR010432">
    <property type="entry name" value="RDD"/>
</dbReference>
<dbReference type="Proteomes" id="UP000681967">
    <property type="component" value="Unassembled WGS sequence"/>
</dbReference>
<evidence type="ECO:0000313" key="10">
    <source>
        <dbReference type="EMBL" id="CAF4467942.1"/>
    </source>
</evidence>
<evidence type="ECO:0000256" key="5">
    <source>
        <dbReference type="SAM" id="Phobius"/>
    </source>
</evidence>
<reference evidence="7" key="1">
    <citation type="submission" date="2021-02" db="EMBL/GenBank/DDBJ databases">
        <authorList>
            <person name="Nowell W R."/>
        </authorList>
    </citation>
    <scope>NUCLEOTIDE SEQUENCE</scope>
</reference>
<dbReference type="PANTHER" id="PTHR13659">
    <property type="entry name" value="AUTOSOMAL HIGHLY CONSERVED PROTEIN"/>
    <property type="match status" value="1"/>
</dbReference>
<feature type="transmembrane region" description="Helical" evidence="5">
    <location>
        <begin position="152"/>
        <end position="171"/>
    </location>
</feature>
<dbReference type="Proteomes" id="UP000676336">
    <property type="component" value="Unassembled WGS sequence"/>
</dbReference>
<proteinExistence type="predicted"/>
<dbReference type="Proteomes" id="UP000663824">
    <property type="component" value="Unassembled WGS sequence"/>
</dbReference>
<evidence type="ECO:0000256" key="3">
    <source>
        <dbReference type="ARBA" id="ARBA00022989"/>
    </source>
</evidence>
<dbReference type="EMBL" id="CAJOBI010008286">
    <property type="protein sequence ID" value="CAF4108800.1"/>
    <property type="molecule type" value="Genomic_DNA"/>
</dbReference>
<dbReference type="EMBL" id="CAJNOV010000138">
    <property type="protein sequence ID" value="CAF0998831.1"/>
    <property type="molecule type" value="Genomic_DNA"/>
</dbReference>
<evidence type="ECO:0000313" key="11">
    <source>
        <dbReference type="Proteomes" id="UP000663855"/>
    </source>
</evidence>
<evidence type="ECO:0000313" key="9">
    <source>
        <dbReference type="EMBL" id="CAF4108800.1"/>
    </source>
</evidence>
<accession>A0A814GNH0</accession>
<dbReference type="InterPro" id="IPR039871">
    <property type="entry name" value="FAM8A1"/>
</dbReference>
<organism evidence="7 11">
    <name type="scientific">Rotaria magnacalcarata</name>
    <dbReference type="NCBI Taxonomy" id="392030"/>
    <lineage>
        <taxon>Eukaryota</taxon>
        <taxon>Metazoa</taxon>
        <taxon>Spiralia</taxon>
        <taxon>Gnathifera</taxon>
        <taxon>Rotifera</taxon>
        <taxon>Eurotatoria</taxon>
        <taxon>Bdelloidea</taxon>
        <taxon>Philodinida</taxon>
        <taxon>Philodinidae</taxon>
        <taxon>Rotaria</taxon>
    </lineage>
</organism>
<sequence>MSNNSAASVENEPRKMTVEEYSELVAKWQQAYYTWNSSYLSYFNTMVMNTFVQQISMLIGADFLKMTTEPVPVDRLRGMRNARIKVASVWRRCLAEIIDFILLHAFKILIVTFLSNYLHLLDPNRLTLNSLISNLIYDEDVVFPTELFCIEIIYLIISVIFESACLTYYGATPGKRLLRLRVLKFDRLQINDDGDITIESGTVLDSVAALTRSSIKILMATFLFPAVLVALLTSQNRQTSYDMAANTLVVELEHRAEIH</sequence>
<feature type="transmembrane region" description="Helical" evidence="5">
    <location>
        <begin position="217"/>
        <end position="234"/>
    </location>
</feature>
<evidence type="ECO:0000313" key="7">
    <source>
        <dbReference type="EMBL" id="CAF0998831.1"/>
    </source>
</evidence>
<feature type="transmembrane region" description="Helical" evidence="5">
    <location>
        <begin position="93"/>
        <end position="118"/>
    </location>
</feature>
<evidence type="ECO:0000256" key="1">
    <source>
        <dbReference type="ARBA" id="ARBA00004141"/>
    </source>
</evidence>
<feature type="domain" description="RDD" evidence="6">
    <location>
        <begin position="86"/>
        <end position="246"/>
    </location>
</feature>
<dbReference type="PANTHER" id="PTHR13659:SF5">
    <property type="entry name" value="PROTEIN FAM8A1"/>
    <property type="match status" value="1"/>
</dbReference>
<dbReference type="Proteomes" id="UP000663855">
    <property type="component" value="Unassembled WGS sequence"/>
</dbReference>
<dbReference type="EMBL" id="CAJOBH010070126">
    <property type="protein sequence ID" value="CAF4467942.1"/>
    <property type="molecule type" value="Genomic_DNA"/>
</dbReference>
<evidence type="ECO:0000259" key="6">
    <source>
        <dbReference type="Pfam" id="PF06271"/>
    </source>
</evidence>
<dbReference type="Pfam" id="PF06271">
    <property type="entry name" value="RDD"/>
    <property type="match status" value="1"/>
</dbReference>
<dbReference type="GO" id="GO:0016020">
    <property type="term" value="C:membrane"/>
    <property type="evidence" value="ECO:0007669"/>
    <property type="project" value="UniProtKB-SubCell"/>
</dbReference>
<evidence type="ECO:0000313" key="8">
    <source>
        <dbReference type="EMBL" id="CAF2039416.1"/>
    </source>
</evidence>
<name>A0A814GNH0_9BILA</name>
<gene>
    <name evidence="10" type="ORF">BYL167_LOCUS34522</name>
    <name evidence="7" type="ORF">CJN711_LOCUS2246</name>
    <name evidence="8" type="ORF">MBJ925_LOCUS11157</name>
    <name evidence="9" type="ORF">SMN809_LOCUS17703</name>
</gene>
<protein>
    <recommendedName>
        <fullName evidence="6">RDD domain-containing protein</fullName>
    </recommendedName>
</protein>
<keyword evidence="2 5" id="KW-0812">Transmembrane</keyword>
<keyword evidence="3 5" id="KW-1133">Transmembrane helix</keyword>
<keyword evidence="4 5" id="KW-0472">Membrane</keyword>
<evidence type="ECO:0000256" key="4">
    <source>
        <dbReference type="ARBA" id="ARBA00023136"/>
    </source>
</evidence>
<comment type="subcellular location">
    <subcellularLocation>
        <location evidence="1">Membrane</location>
        <topology evidence="1">Multi-pass membrane protein</topology>
    </subcellularLocation>
</comment>
<dbReference type="EMBL" id="CAJNRE010004850">
    <property type="protein sequence ID" value="CAF2039416.1"/>
    <property type="molecule type" value="Genomic_DNA"/>
</dbReference>
<evidence type="ECO:0000256" key="2">
    <source>
        <dbReference type="ARBA" id="ARBA00022692"/>
    </source>
</evidence>